<evidence type="ECO:0000313" key="10">
    <source>
        <dbReference type="EMBL" id="KAK7198515.1"/>
    </source>
</evidence>
<organism evidence="10 11">
    <name type="scientific">Novymonas esmeraldas</name>
    <dbReference type="NCBI Taxonomy" id="1808958"/>
    <lineage>
        <taxon>Eukaryota</taxon>
        <taxon>Discoba</taxon>
        <taxon>Euglenozoa</taxon>
        <taxon>Kinetoplastea</taxon>
        <taxon>Metakinetoplastina</taxon>
        <taxon>Trypanosomatida</taxon>
        <taxon>Trypanosomatidae</taxon>
        <taxon>Novymonas</taxon>
    </lineage>
</organism>
<name>A0AAW0EZN9_9TRYP</name>
<dbReference type="Pfam" id="PF03650">
    <property type="entry name" value="MPC"/>
    <property type="match status" value="1"/>
</dbReference>
<evidence type="ECO:0000256" key="2">
    <source>
        <dbReference type="ARBA" id="ARBA00006416"/>
    </source>
</evidence>
<keyword evidence="10" id="KW-0670">Pyruvate</keyword>
<comment type="subcellular location">
    <subcellularLocation>
        <location evidence="1 9">Mitochondrion inner membrane</location>
        <topology evidence="1 9">Multi-pass membrane protein</topology>
    </subcellularLocation>
</comment>
<comment type="function">
    <text evidence="9">Mediates the uptake of pyruvate into mitochondria.</text>
</comment>
<evidence type="ECO:0000313" key="11">
    <source>
        <dbReference type="Proteomes" id="UP001430356"/>
    </source>
</evidence>
<evidence type="ECO:0000256" key="8">
    <source>
        <dbReference type="ARBA" id="ARBA00023136"/>
    </source>
</evidence>
<evidence type="ECO:0000256" key="9">
    <source>
        <dbReference type="RuleBase" id="RU363100"/>
    </source>
</evidence>
<dbReference type="GO" id="GO:0005743">
    <property type="term" value="C:mitochondrial inner membrane"/>
    <property type="evidence" value="ECO:0007669"/>
    <property type="project" value="UniProtKB-SubCell"/>
</dbReference>
<dbReference type="GO" id="GO:0006850">
    <property type="term" value="P:pyruvate import into mitochondria"/>
    <property type="evidence" value="ECO:0007669"/>
    <property type="project" value="InterPro"/>
</dbReference>
<keyword evidence="4" id="KW-0812">Transmembrane</keyword>
<evidence type="ECO:0000256" key="5">
    <source>
        <dbReference type="ARBA" id="ARBA00022792"/>
    </source>
</evidence>
<accession>A0AAW0EZN9</accession>
<comment type="caution">
    <text evidence="10">The sequence shown here is derived from an EMBL/GenBank/DDBJ whole genome shotgun (WGS) entry which is preliminary data.</text>
</comment>
<evidence type="ECO:0000256" key="3">
    <source>
        <dbReference type="ARBA" id="ARBA00022448"/>
    </source>
</evidence>
<keyword evidence="5 9" id="KW-0999">Mitochondrion inner membrane</keyword>
<dbReference type="Proteomes" id="UP001430356">
    <property type="component" value="Unassembled WGS sequence"/>
</dbReference>
<sequence length="142" mass="15427">MSSTVTGQAIPKLFPRVFHSWVGTGRIFNFLAPYEGNPVVAYLNSIYNTAPLFKWSLSAVPLYGIVSGNPPVEKVDFNSSAALCATGIVWFVYALLIQPQNSGSRSLALVNICLASVNGYNCYRSAAYKRKQAATAATKRIE</sequence>
<keyword evidence="8" id="KW-0472">Membrane</keyword>
<keyword evidence="11" id="KW-1185">Reference proteome</keyword>
<gene>
    <name evidence="10" type="ORF">NESM_000813200</name>
</gene>
<evidence type="ECO:0000256" key="6">
    <source>
        <dbReference type="ARBA" id="ARBA00022989"/>
    </source>
</evidence>
<reference evidence="10 11" key="1">
    <citation type="journal article" date="2021" name="MBio">
        <title>A New Model Trypanosomatid, Novymonas esmeraldas: Genomic Perception of Its 'Candidatus Pandoraea novymonadis' Endosymbiont.</title>
        <authorList>
            <person name="Zakharova A."/>
            <person name="Saura A."/>
            <person name="Butenko A."/>
            <person name="Podesvova L."/>
            <person name="Warmusova S."/>
            <person name="Kostygov A.Y."/>
            <person name="Nenarokova A."/>
            <person name="Lukes J."/>
            <person name="Opperdoes F.R."/>
            <person name="Yurchenko V."/>
        </authorList>
    </citation>
    <scope>NUCLEOTIDE SEQUENCE [LARGE SCALE GENOMIC DNA]</scope>
    <source>
        <strain evidence="10 11">E262AT.01</strain>
    </source>
</reference>
<proteinExistence type="inferred from homology"/>
<dbReference type="InterPro" id="IPR005336">
    <property type="entry name" value="MPC"/>
</dbReference>
<evidence type="ECO:0000256" key="1">
    <source>
        <dbReference type="ARBA" id="ARBA00004448"/>
    </source>
</evidence>
<keyword evidence="7 9" id="KW-0496">Mitochondrion</keyword>
<dbReference type="AlphaFoldDB" id="A0AAW0EZN9"/>
<evidence type="ECO:0000256" key="4">
    <source>
        <dbReference type="ARBA" id="ARBA00022692"/>
    </source>
</evidence>
<protein>
    <recommendedName>
        <fullName evidence="9">Mitochondrial pyruvate carrier</fullName>
    </recommendedName>
</protein>
<keyword evidence="3 9" id="KW-0813">Transport</keyword>
<evidence type="ECO:0000256" key="7">
    <source>
        <dbReference type="ARBA" id="ARBA00023128"/>
    </source>
</evidence>
<comment type="similarity">
    <text evidence="2 9">Belongs to the mitochondrial pyruvate carrier (MPC) (TC 2.A.105) family.</text>
</comment>
<keyword evidence="6" id="KW-1133">Transmembrane helix</keyword>
<dbReference type="EMBL" id="JAECZO010000156">
    <property type="protein sequence ID" value="KAK7198515.1"/>
    <property type="molecule type" value="Genomic_DNA"/>
</dbReference>